<name>A0ABD3NI45_9STRA</name>
<evidence type="ECO:0000256" key="1">
    <source>
        <dbReference type="SAM" id="SignalP"/>
    </source>
</evidence>
<sequence length="174" mass="18919">MLKRAFLLRISSYALVLGIVQTCAFSRGSTPKADGNAVHDEHRREFLSSMLLTTAVSVQPFQANADAVRRDATQINIGILDPNLKDYYDPSLPNWKGTSLPGPLSLSEACARLVDSEPVLTMGRWPDPILRHPAANIPLSVFQNKNQLEQLQLVATALSNTARKEGAVGLGVGR</sequence>
<evidence type="ECO:0000313" key="3">
    <source>
        <dbReference type="Proteomes" id="UP001530315"/>
    </source>
</evidence>
<comment type="caution">
    <text evidence="2">The sequence shown here is derived from an EMBL/GenBank/DDBJ whole genome shotgun (WGS) entry which is preliminary data.</text>
</comment>
<accession>A0ABD3NI45</accession>
<protein>
    <submittedName>
        <fullName evidence="2">Uncharacterized protein</fullName>
    </submittedName>
</protein>
<feature type="chain" id="PRO_5044770663" evidence="1">
    <location>
        <begin position="19"/>
        <end position="174"/>
    </location>
</feature>
<keyword evidence="3" id="KW-1185">Reference proteome</keyword>
<dbReference type="Proteomes" id="UP001530315">
    <property type="component" value="Unassembled WGS sequence"/>
</dbReference>
<reference evidence="2 3" key="1">
    <citation type="submission" date="2024-10" db="EMBL/GenBank/DDBJ databases">
        <title>Updated reference genomes for cyclostephanoid diatoms.</title>
        <authorList>
            <person name="Roberts W.R."/>
            <person name="Alverson A.J."/>
        </authorList>
    </citation>
    <scope>NUCLEOTIDE SEQUENCE [LARGE SCALE GENOMIC DNA]</scope>
    <source>
        <strain evidence="2 3">AJA276-08</strain>
    </source>
</reference>
<keyword evidence="1" id="KW-0732">Signal</keyword>
<gene>
    <name evidence="2" type="ORF">ACHAW5_008564</name>
</gene>
<dbReference type="EMBL" id="JALLAZ020001454">
    <property type="protein sequence ID" value="KAL3774641.1"/>
    <property type="molecule type" value="Genomic_DNA"/>
</dbReference>
<organism evidence="2 3">
    <name type="scientific">Stephanodiscus triporus</name>
    <dbReference type="NCBI Taxonomy" id="2934178"/>
    <lineage>
        <taxon>Eukaryota</taxon>
        <taxon>Sar</taxon>
        <taxon>Stramenopiles</taxon>
        <taxon>Ochrophyta</taxon>
        <taxon>Bacillariophyta</taxon>
        <taxon>Coscinodiscophyceae</taxon>
        <taxon>Thalassiosirophycidae</taxon>
        <taxon>Stephanodiscales</taxon>
        <taxon>Stephanodiscaceae</taxon>
        <taxon>Stephanodiscus</taxon>
    </lineage>
</organism>
<proteinExistence type="predicted"/>
<evidence type="ECO:0000313" key="2">
    <source>
        <dbReference type="EMBL" id="KAL3774641.1"/>
    </source>
</evidence>
<dbReference type="AlphaFoldDB" id="A0ABD3NI45"/>
<feature type="signal peptide" evidence="1">
    <location>
        <begin position="1"/>
        <end position="18"/>
    </location>
</feature>